<dbReference type="PANTHER" id="PTHR43155">
    <property type="entry name" value="CYCLIC DI-GMP PHOSPHODIESTERASE PA4108-RELATED"/>
    <property type="match status" value="1"/>
</dbReference>
<comment type="caution">
    <text evidence="4">The sequence shown here is derived from an EMBL/GenBank/DDBJ whole genome shotgun (WGS) entry which is preliminary data.</text>
</comment>
<keyword evidence="1" id="KW-0472">Membrane</keyword>
<dbReference type="Gene3D" id="1.10.3210.10">
    <property type="entry name" value="Hypothetical protein af1432"/>
    <property type="match status" value="1"/>
</dbReference>
<gene>
    <name evidence="4" type="ORF">L21TH_2302</name>
</gene>
<feature type="domain" description="HD" evidence="2">
    <location>
        <begin position="254"/>
        <end position="376"/>
    </location>
</feature>
<keyword evidence="1" id="KW-0812">Transmembrane</keyword>
<accession>R1CBG2</accession>
<feature type="transmembrane region" description="Helical" evidence="1">
    <location>
        <begin position="6"/>
        <end position="26"/>
    </location>
</feature>
<dbReference type="InterPro" id="IPR037522">
    <property type="entry name" value="HD_GYP_dom"/>
</dbReference>
<dbReference type="InterPro" id="IPR006674">
    <property type="entry name" value="HD_domain"/>
</dbReference>
<dbReference type="EMBL" id="ARZA01000256">
    <property type="protein sequence ID" value="EOC99659.1"/>
    <property type="molecule type" value="Genomic_DNA"/>
</dbReference>
<dbReference type="GO" id="GO:0016787">
    <property type="term" value="F:hydrolase activity"/>
    <property type="evidence" value="ECO:0007669"/>
    <property type="project" value="UniProtKB-KW"/>
</dbReference>
<dbReference type="SUPFAM" id="SSF109604">
    <property type="entry name" value="HD-domain/PDEase-like"/>
    <property type="match status" value="1"/>
</dbReference>
<feature type="transmembrane region" description="Helical" evidence="1">
    <location>
        <begin position="186"/>
        <end position="205"/>
    </location>
</feature>
<dbReference type="STRING" id="1304284.L21TH_2302"/>
<dbReference type="NCBIfam" id="TIGR00277">
    <property type="entry name" value="HDIG"/>
    <property type="match status" value="1"/>
</dbReference>
<keyword evidence="4" id="KW-0378">Hydrolase</keyword>
<evidence type="ECO:0000259" key="2">
    <source>
        <dbReference type="PROSITE" id="PS51831"/>
    </source>
</evidence>
<feature type="transmembrane region" description="Helical" evidence="1">
    <location>
        <begin position="111"/>
        <end position="131"/>
    </location>
</feature>
<feature type="transmembrane region" description="Helical" evidence="1">
    <location>
        <begin position="65"/>
        <end position="90"/>
    </location>
</feature>
<feature type="transmembrane region" description="Helical" evidence="1">
    <location>
        <begin position="38"/>
        <end position="59"/>
    </location>
</feature>
<evidence type="ECO:0000259" key="3">
    <source>
        <dbReference type="PROSITE" id="PS51832"/>
    </source>
</evidence>
<dbReference type="InterPro" id="IPR006675">
    <property type="entry name" value="HDIG_dom"/>
</dbReference>
<keyword evidence="1" id="KW-1133">Transmembrane helix</keyword>
<feature type="transmembrane region" description="Helical" evidence="1">
    <location>
        <begin position="143"/>
        <end position="166"/>
    </location>
</feature>
<dbReference type="CDD" id="cd00077">
    <property type="entry name" value="HDc"/>
    <property type="match status" value="1"/>
</dbReference>
<dbReference type="SMART" id="SM00471">
    <property type="entry name" value="HDc"/>
    <property type="match status" value="1"/>
</dbReference>
<evidence type="ECO:0000256" key="1">
    <source>
        <dbReference type="SAM" id="Phobius"/>
    </source>
</evidence>
<dbReference type="PROSITE" id="PS51832">
    <property type="entry name" value="HD_GYP"/>
    <property type="match status" value="1"/>
</dbReference>
<organism evidence="4 5">
    <name type="scientific">Caldisalinibacter kiritimatiensis</name>
    <dbReference type="NCBI Taxonomy" id="1304284"/>
    <lineage>
        <taxon>Bacteria</taxon>
        <taxon>Bacillati</taxon>
        <taxon>Bacillota</taxon>
        <taxon>Tissierellia</taxon>
        <taxon>Tissierellales</taxon>
        <taxon>Thermohalobacteraceae</taxon>
        <taxon>Caldisalinibacter</taxon>
    </lineage>
</organism>
<protein>
    <submittedName>
        <fullName evidence="4">Putative metal-dependent phosphohydrolase</fullName>
    </submittedName>
</protein>
<sequence length="428" mass="47792">MLKISKKVSMYIICMFISSLILLFYIVNKYSLPNLDILLFWTILSVIAESLIVVLPSGAGLSVGFAISLATIVAEGPLAAVLVTSIGITLRIAKVKNRGFIHIFNTPIYKTIFNISQSIIVTGISGILYFYVNEQLYKEIVDFSLFTIIVVILVHTLLNTILLSILFTLIKEEKFIKNWLNNVKGVYLSAFAVGTLGVIIALAYISYGSGAVLLFFGPLLLARYSFKLYMDTKHMYIETIHALTKTIEAKDSYTSGHACRVAEYSVKLAKALNLSDRKIENIKTAALLHDIGKIGIDDEILKKPGKLTDVEYNMIKQHPVIGSDILKDVDFLDEVAKIIKYHHERYDGRGYPEGLKADKIPLEAAILSIADVYDAMTTDRPYRGALTKEKAIKEIKENSGTQFHPKLTDAFIKIIRQEISKELLENVG</sequence>
<feature type="transmembrane region" description="Helical" evidence="1">
    <location>
        <begin position="211"/>
        <end position="230"/>
    </location>
</feature>
<keyword evidence="5" id="KW-1185">Reference proteome</keyword>
<feature type="domain" description="HD-GYP" evidence="3">
    <location>
        <begin position="232"/>
        <end position="427"/>
    </location>
</feature>
<dbReference type="eggNOG" id="COG2206">
    <property type="taxonomic scope" value="Bacteria"/>
</dbReference>
<evidence type="ECO:0000313" key="4">
    <source>
        <dbReference type="EMBL" id="EOC99659.1"/>
    </source>
</evidence>
<dbReference type="Pfam" id="PF13487">
    <property type="entry name" value="HD_5"/>
    <property type="match status" value="1"/>
</dbReference>
<dbReference type="AlphaFoldDB" id="R1CBG2"/>
<name>R1CBG2_9FIRM</name>
<dbReference type="InterPro" id="IPR003607">
    <property type="entry name" value="HD/PDEase_dom"/>
</dbReference>
<dbReference type="RefSeq" id="WP_006316465.1">
    <property type="nucleotide sequence ID" value="NZ_ARZA01000256.1"/>
</dbReference>
<dbReference type="PROSITE" id="PS51831">
    <property type="entry name" value="HD"/>
    <property type="match status" value="1"/>
</dbReference>
<reference evidence="4 5" key="1">
    <citation type="journal article" date="2015" name="Geomicrobiol. J.">
        <title>Caldisalinibacter kiritimatiensis gen. nov., sp. nov., a moderately thermohalophilic thiosulfate-reducing bacterium from a hypersaline microbial mat.</title>
        <authorList>
            <person name="Ben Hania W."/>
            <person name="Joseph M."/>
            <person name="Fiebig A."/>
            <person name="Bunk B."/>
            <person name="Klenk H.-P."/>
            <person name="Fardeau M.-L."/>
            <person name="Spring S."/>
        </authorList>
    </citation>
    <scope>NUCLEOTIDE SEQUENCE [LARGE SCALE GENOMIC DNA]</scope>
    <source>
        <strain evidence="4 5">L21-TH-D2</strain>
    </source>
</reference>
<dbReference type="PATRIC" id="fig|1304284.3.peg.2251"/>
<dbReference type="Proteomes" id="UP000013378">
    <property type="component" value="Unassembled WGS sequence"/>
</dbReference>
<dbReference type="OrthoDB" id="9804747at2"/>
<evidence type="ECO:0000313" key="5">
    <source>
        <dbReference type="Proteomes" id="UP000013378"/>
    </source>
</evidence>
<proteinExistence type="predicted"/>
<dbReference type="PANTHER" id="PTHR43155:SF2">
    <property type="entry name" value="CYCLIC DI-GMP PHOSPHODIESTERASE PA4108"/>
    <property type="match status" value="1"/>
</dbReference>